<dbReference type="InterPro" id="IPR001881">
    <property type="entry name" value="EGF-like_Ca-bd_dom"/>
</dbReference>
<feature type="domain" description="EGF-like" evidence="10">
    <location>
        <begin position="203"/>
        <end position="248"/>
    </location>
</feature>
<dbReference type="PANTHER" id="PTHR15036:SF89">
    <property type="entry name" value="NEUREXIN 1, ISOFORM F"/>
    <property type="match status" value="1"/>
</dbReference>
<dbReference type="SUPFAM" id="SSF49899">
    <property type="entry name" value="Concanavalin A-like lectins/glucanases"/>
    <property type="match status" value="6"/>
</dbReference>
<evidence type="ECO:0000259" key="9">
    <source>
        <dbReference type="PROSITE" id="PS50025"/>
    </source>
</evidence>
<dbReference type="STRING" id="1147741.A0A158Q7A8"/>
<dbReference type="Proteomes" id="UP000050640">
    <property type="component" value="Unplaced"/>
</dbReference>
<dbReference type="CDD" id="cd00054">
    <property type="entry name" value="EGF_CA"/>
    <property type="match status" value="2"/>
</dbReference>
<dbReference type="GO" id="GO:0016020">
    <property type="term" value="C:membrane"/>
    <property type="evidence" value="ECO:0007669"/>
    <property type="project" value="UniProtKB-SubCell"/>
</dbReference>
<dbReference type="SMART" id="SM00181">
    <property type="entry name" value="EGF"/>
    <property type="match status" value="3"/>
</dbReference>
<evidence type="ECO:0000256" key="5">
    <source>
        <dbReference type="ARBA" id="ARBA00023136"/>
    </source>
</evidence>
<dbReference type="GO" id="GO:0005509">
    <property type="term" value="F:calcium ion binding"/>
    <property type="evidence" value="ECO:0007669"/>
    <property type="project" value="InterPro"/>
</dbReference>
<comment type="caution">
    <text evidence="7">Lacks conserved residue(s) required for the propagation of feature annotation.</text>
</comment>
<evidence type="ECO:0000256" key="6">
    <source>
        <dbReference type="ARBA" id="ARBA00023157"/>
    </source>
</evidence>
<feature type="domain" description="Laminin G" evidence="9">
    <location>
        <begin position="253"/>
        <end position="443"/>
    </location>
</feature>
<evidence type="ECO:0000256" key="1">
    <source>
        <dbReference type="ARBA" id="ARBA00004370"/>
    </source>
</evidence>
<feature type="domain" description="Laminin G" evidence="9">
    <location>
        <begin position="25"/>
        <end position="207"/>
    </location>
</feature>
<dbReference type="PROSITE" id="PS50025">
    <property type="entry name" value="LAM_G_DOMAIN"/>
    <property type="match status" value="5"/>
</dbReference>
<feature type="domain" description="Laminin G" evidence="9">
    <location>
        <begin position="886"/>
        <end position="1074"/>
    </location>
</feature>
<evidence type="ECO:0000313" key="12">
    <source>
        <dbReference type="WBParaSite" id="EEL_0000402301-mRNA-1"/>
    </source>
</evidence>
<dbReference type="WBParaSite" id="EEL_0000402301-mRNA-1">
    <property type="protein sequence ID" value="EEL_0000402301-mRNA-1"/>
    <property type="gene ID" value="EEL_0000402301"/>
</dbReference>
<dbReference type="InterPro" id="IPR000152">
    <property type="entry name" value="EGF-type_Asp/Asn_hydroxyl_site"/>
</dbReference>
<protein>
    <submittedName>
        <fullName evidence="12">Neurexin-1a</fullName>
    </submittedName>
</protein>
<dbReference type="FunFam" id="2.10.25.10:FF:000015">
    <property type="entry name" value="neurexin-1 isoform X1"/>
    <property type="match status" value="1"/>
</dbReference>
<dbReference type="Gene3D" id="2.10.25.10">
    <property type="entry name" value="Laminin"/>
    <property type="match status" value="3"/>
</dbReference>
<dbReference type="SMART" id="SM00282">
    <property type="entry name" value="LamG"/>
    <property type="match status" value="6"/>
</dbReference>
<evidence type="ECO:0000256" key="8">
    <source>
        <dbReference type="PROSITE-ProRule" id="PRU00122"/>
    </source>
</evidence>
<keyword evidence="4" id="KW-1133">Transmembrane helix</keyword>
<proteinExistence type="predicted"/>
<feature type="domain" description="EGF-like" evidence="10">
    <location>
        <begin position="1078"/>
        <end position="1115"/>
    </location>
</feature>
<keyword evidence="11" id="KW-1185">Reference proteome</keyword>
<name>A0A158Q7A8_9BILA</name>
<evidence type="ECO:0000256" key="3">
    <source>
        <dbReference type="ARBA" id="ARBA00022692"/>
    </source>
</evidence>
<reference evidence="12" key="1">
    <citation type="submission" date="2016-04" db="UniProtKB">
        <authorList>
            <consortium name="WormBaseParasite"/>
        </authorList>
    </citation>
    <scope>IDENTIFICATION</scope>
</reference>
<dbReference type="PROSITE" id="PS00010">
    <property type="entry name" value="ASX_HYDROXYL"/>
    <property type="match status" value="1"/>
</dbReference>
<evidence type="ECO:0000256" key="2">
    <source>
        <dbReference type="ARBA" id="ARBA00022536"/>
    </source>
</evidence>
<evidence type="ECO:0000256" key="7">
    <source>
        <dbReference type="PROSITE-ProRule" id="PRU00076"/>
    </source>
</evidence>
<feature type="domain" description="Laminin G" evidence="9">
    <location>
        <begin position="1119"/>
        <end position="1295"/>
    </location>
</feature>
<keyword evidence="2 7" id="KW-0245">EGF-like domain</keyword>
<dbReference type="PANTHER" id="PTHR15036">
    <property type="entry name" value="PIKACHURIN-LIKE PROTEIN"/>
    <property type="match status" value="1"/>
</dbReference>
<evidence type="ECO:0000256" key="4">
    <source>
        <dbReference type="ARBA" id="ARBA00022989"/>
    </source>
</evidence>
<sequence length="1295" mass="146219">MLIAQNNVSGRLLSVLKEAEPGSNAILLSGAPGSYARYPKWMHTFENQLSLDFRTKQSNALLLYTDDGGIQGNFYSLTIANKKLQLDFRLGDETNYLSSERPVITMRLNDVEAWENIKLQLDDTVIFKILNQHSFAFGNLKTNSDMFVGGVPKDIYLLGAMSSPLKRHTISFAGGIKNLLYRLYPQGVTSPQVIESVGMRQSDDDYCMLSNIASKNNHFCQNGGTCYSTNEGPKCDCSFTDFQGNRCEQARFDSNLSFNGEELIGYDVSNNSAGTIRFRSENITLSFKTTYERALLYIGGDRLNYIYIVLDSGAVVATSKFDGTEKRLIRIFSNYPSSRYNDDRWHTITVFRTLTLMTLTVDGLKDEIRQYAPEIDWLVNSFAYLGGIPKNKNMPEIEMENFRGCLKKIKYEADAYLINFVTLADQGYGQSIIRSTGDLTFSCSKPAIYADVFSFNTGQHFITLPNWNSVASGSLSFQLRTQELDGLILYHGSLPTAKTGHDYFAFELIDGHLFMVINLGSGHVRLQTTAEKITDGAIWHSVTLERMGRTGTVIVDNIKTDFSTPGVSANLIIEEPIYLGAVPWPSNESDSVDFHVPYPVWTANLRKGYIGCLKGVRINGISPNIASIFQAQQKDIKQGISHGCSNYVNQDFCTSSPCKNFGRCENGYNGFRCDCSVSAMEGPLCDKEPEIVDFAIDNVPSLSLPKSIESEAETIECKFRSNNERNVLLDTKSMKSPNHRILLLLIKGELELHLNFDDSHHSFNWGSNLNDNRIHSMRIKRRGEKLLLFLDGRWEHSYFLPSSKVVLNIDEIAAGHSLHTISSSHFTTRANSTLGEKFRGQMIKMLFNDYDVLKNAKRRSPLDSLSVKTGELRERYKMRNRKSKFSSVTFEKSDSYAMINDERLANIGNIYRISFKFRTLSSSSLLLAFSINSTYSRDSASLELYHGRIRYTYSFGSRVESILSSALPDGQFLNDYKWHNVLVHQKPSGGEHYLVVDNRTMIMDRVHGHAVNLYTQLYIGNIPSDVSSFLKYQRFYLRKDIPSFRGCISSLRIGSEYLDILKDAVESSGLVKGCHVGPHTRCSPKACLNRGKCIQKWNSIKCDCSMTTYSGERCDSLGTTYVFDSSLSAIYYEYPQSTRPSTNRDEVAIGFRTRQATAVLLSVHCNVDGDFFTVFLKDAYLHVRYNLGSRDHDVGFLGALLNDDKHHAVIIYRQEANLTLYIDNREPTYYSPTGGDMELVTLNMQWRVTIGASFNLLHRSKRRKRERIYDSYSGYVSGVNFNGLMILDMLAQGLL</sequence>
<dbReference type="InterPro" id="IPR000742">
    <property type="entry name" value="EGF"/>
</dbReference>
<evidence type="ECO:0000259" key="10">
    <source>
        <dbReference type="PROSITE" id="PS50026"/>
    </source>
</evidence>
<feature type="domain" description="EGF-like" evidence="10">
    <location>
        <begin position="649"/>
        <end position="686"/>
    </location>
</feature>
<evidence type="ECO:0000313" key="11">
    <source>
        <dbReference type="Proteomes" id="UP000050640"/>
    </source>
</evidence>
<dbReference type="Gene3D" id="2.60.120.200">
    <property type="match status" value="6"/>
</dbReference>
<feature type="disulfide bond" evidence="8">
    <location>
        <begin position="1047"/>
        <end position="1074"/>
    </location>
</feature>
<keyword evidence="6 8" id="KW-1015">Disulfide bond</keyword>
<dbReference type="Pfam" id="PF02210">
    <property type="entry name" value="Laminin_G_2"/>
    <property type="match status" value="6"/>
</dbReference>
<keyword evidence="5" id="KW-0472">Membrane</keyword>
<dbReference type="InterPro" id="IPR050372">
    <property type="entry name" value="Neurexin-related_CASP"/>
</dbReference>
<dbReference type="CDD" id="cd00110">
    <property type="entry name" value="LamG"/>
    <property type="match status" value="5"/>
</dbReference>
<accession>A0A158Q7A8</accession>
<dbReference type="InterPro" id="IPR013320">
    <property type="entry name" value="ConA-like_dom_sf"/>
</dbReference>
<keyword evidence="3" id="KW-0812">Transmembrane</keyword>
<dbReference type="SMART" id="SM00179">
    <property type="entry name" value="EGF_CA"/>
    <property type="match status" value="2"/>
</dbReference>
<comment type="subcellular location">
    <subcellularLocation>
        <location evidence="1">Membrane</location>
    </subcellularLocation>
</comment>
<dbReference type="InterPro" id="IPR001791">
    <property type="entry name" value="Laminin_G"/>
</dbReference>
<organism evidence="11 12">
    <name type="scientific">Elaeophora elaphi</name>
    <dbReference type="NCBI Taxonomy" id="1147741"/>
    <lineage>
        <taxon>Eukaryota</taxon>
        <taxon>Metazoa</taxon>
        <taxon>Ecdysozoa</taxon>
        <taxon>Nematoda</taxon>
        <taxon>Chromadorea</taxon>
        <taxon>Rhabditida</taxon>
        <taxon>Spirurina</taxon>
        <taxon>Spiruromorpha</taxon>
        <taxon>Filarioidea</taxon>
        <taxon>Onchocercidae</taxon>
        <taxon>Elaeophora</taxon>
    </lineage>
</organism>
<feature type="domain" description="Laminin G" evidence="9">
    <location>
        <begin position="451"/>
        <end position="644"/>
    </location>
</feature>
<dbReference type="PROSITE" id="PS50026">
    <property type="entry name" value="EGF_3"/>
    <property type="match status" value="3"/>
</dbReference>